<gene>
    <name evidence="4" type="ORF">EX30DRAFT_338840</name>
</gene>
<evidence type="ECO:0000259" key="3">
    <source>
        <dbReference type="PROSITE" id="PS50192"/>
    </source>
</evidence>
<dbReference type="STRING" id="341454.A0A4S2N552"/>
<name>A0A4S2N552_9PEZI</name>
<dbReference type="FunCoup" id="A0A4S2N552">
    <property type="interactions" value="113"/>
</dbReference>
<feature type="region of interest" description="Disordered" evidence="2">
    <location>
        <begin position="1"/>
        <end position="135"/>
    </location>
</feature>
<dbReference type="GO" id="GO:0019905">
    <property type="term" value="F:syntaxin binding"/>
    <property type="evidence" value="ECO:0007669"/>
    <property type="project" value="TreeGrafter"/>
</dbReference>
<keyword evidence="5" id="KW-1185">Reference proteome</keyword>
<organism evidence="4 5">
    <name type="scientific">Ascodesmis nigricans</name>
    <dbReference type="NCBI Taxonomy" id="341454"/>
    <lineage>
        <taxon>Eukaryota</taxon>
        <taxon>Fungi</taxon>
        <taxon>Dikarya</taxon>
        <taxon>Ascomycota</taxon>
        <taxon>Pezizomycotina</taxon>
        <taxon>Pezizomycetes</taxon>
        <taxon>Pezizales</taxon>
        <taxon>Ascodesmidaceae</taxon>
        <taxon>Ascodesmis</taxon>
    </lineage>
</organism>
<evidence type="ECO:0000256" key="2">
    <source>
        <dbReference type="SAM" id="MobiDB-lite"/>
    </source>
</evidence>
<dbReference type="GO" id="GO:0006887">
    <property type="term" value="P:exocytosis"/>
    <property type="evidence" value="ECO:0007669"/>
    <property type="project" value="TreeGrafter"/>
</dbReference>
<evidence type="ECO:0000313" key="5">
    <source>
        <dbReference type="Proteomes" id="UP000298138"/>
    </source>
</evidence>
<evidence type="ECO:0000313" key="4">
    <source>
        <dbReference type="EMBL" id="TGZ84307.1"/>
    </source>
</evidence>
<dbReference type="GO" id="GO:0005484">
    <property type="term" value="F:SNAP receptor activity"/>
    <property type="evidence" value="ECO:0007669"/>
    <property type="project" value="TreeGrafter"/>
</dbReference>
<dbReference type="Proteomes" id="UP000298138">
    <property type="component" value="Unassembled WGS sequence"/>
</dbReference>
<feature type="compositionally biased region" description="Low complexity" evidence="2">
    <location>
        <begin position="67"/>
        <end position="86"/>
    </location>
</feature>
<dbReference type="CDD" id="cd15857">
    <property type="entry name" value="SNARE_SEC9C"/>
    <property type="match status" value="1"/>
</dbReference>
<dbReference type="InParanoid" id="A0A4S2N552"/>
<dbReference type="CDD" id="cd15886">
    <property type="entry name" value="SNARE_SEC9N"/>
    <property type="match status" value="1"/>
</dbReference>
<feature type="compositionally biased region" description="Basic and acidic residues" evidence="2">
    <location>
        <begin position="272"/>
        <end position="288"/>
    </location>
</feature>
<proteinExistence type="inferred from homology"/>
<dbReference type="GO" id="GO:0005886">
    <property type="term" value="C:plasma membrane"/>
    <property type="evidence" value="ECO:0007669"/>
    <property type="project" value="TreeGrafter"/>
</dbReference>
<dbReference type="FunFam" id="1.20.5.110:FF:000048">
    <property type="entry name" value="Protein transport protein SEC9"/>
    <property type="match status" value="1"/>
</dbReference>
<evidence type="ECO:0000256" key="1">
    <source>
        <dbReference type="ARBA" id="ARBA00009480"/>
    </source>
</evidence>
<dbReference type="PANTHER" id="PTHR19305:SF9">
    <property type="entry name" value="SYNAPTOSOMAL-ASSOCIATED PROTEIN 29"/>
    <property type="match status" value="1"/>
</dbReference>
<accession>A0A4S2N552</accession>
<dbReference type="Gene3D" id="1.20.5.110">
    <property type="match status" value="2"/>
</dbReference>
<sequence>MGLFSKKDKLKLPSPAPLPPQQSSYTPPPSQQSSYISPPPSANESRSNALFGDRKASNEQNKQNPYASNTYTSAPAPASSPYSSRPGDPNPGGYGNSYGERGGSGTGSGYGAGGGYADSGDRQLTAEEEEEEDVEAVKQQIRFTKQESVSSTRNALRVAAQAEETGRSTLARLGQQGERLYNTEKNLDLAYSHNRAAEEKARELKTLNGSMFAIHMKNPMKSNARQQAEEQKILDTHQFDRDERERARQFGYESQQHVNQALSGRVGYQPSVDRRKGSSMAEREKYQFEADEEDDDMEREIDDNLTQLGHVTSRLHALAVATGQEADRQNAKIAQLGKKSDRVDDGIVLTHNRIKKIH</sequence>
<dbReference type="SUPFAM" id="SSF58038">
    <property type="entry name" value="SNARE fusion complex"/>
    <property type="match status" value="2"/>
</dbReference>
<dbReference type="EMBL" id="ML220113">
    <property type="protein sequence ID" value="TGZ84307.1"/>
    <property type="molecule type" value="Genomic_DNA"/>
</dbReference>
<dbReference type="InterPro" id="IPR000727">
    <property type="entry name" value="T_SNARE_dom"/>
</dbReference>
<feature type="compositionally biased region" description="Pro residues" evidence="2">
    <location>
        <begin position="14"/>
        <end position="30"/>
    </location>
</feature>
<protein>
    <recommendedName>
        <fullName evidence="3">t-SNARE coiled-coil homology domain-containing protein</fullName>
    </recommendedName>
</protein>
<reference evidence="4 5" key="1">
    <citation type="submission" date="2019-04" db="EMBL/GenBank/DDBJ databases">
        <title>Comparative genomics and transcriptomics to analyze fruiting body development in filamentous ascomycetes.</title>
        <authorList>
            <consortium name="DOE Joint Genome Institute"/>
            <person name="Lutkenhaus R."/>
            <person name="Traeger S."/>
            <person name="Breuer J."/>
            <person name="Kuo A."/>
            <person name="Lipzen A."/>
            <person name="Pangilinan J."/>
            <person name="Dilworth D."/>
            <person name="Sandor L."/>
            <person name="Poggeler S."/>
            <person name="Barry K."/>
            <person name="Grigoriev I.V."/>
            <person name="Nowrousian M."/>
        </authorList>
    </citation>
    <scope>NUCLEOTIDE SEQUENCE [LARGE SCALE GENOMIC DNA]</scope>
    <source>
        <strain evidence="4 5">CBS 389.68</strain>
    </source>
</reference>
<feature type="compositionally biased region" description="Gly residues" evidence="2">
    <location>
        <begin position="90"/>
        <end position="117"/>
    </location>
</feature>
<dbReference type="GO" id="GO:0031201">
    <property type="term" value="C:SNARE complex"/>
    <property type="evidence" value="ECO:0007669"/>
    <property type="project" value="TreeGrafter"/>
</dbReference>
<feature type="compositionally biased region" description="Basic and acidic residues" evidence="2">
    <location>
        <begin position="1"/>
        <end position="11"/>
    </location>
</feature>
<dbReference type="GO" id="GO:0006906">
    <property type="term" value="P:vesicle fusion"/>
    <property type="evidence" value="ECO:0007669"/>
    <property type="project" value="TreeGrafter"/>
</dbReference>
<feature type="region of interest" description="Disordered" evidence="2">
    <location>
        <begin position="268"/>
        <end position="296"/>
    </location>
</feature>
<feature type="domain" description="T-SNARE coiled-coil homology" evidence="3">
    <location>
        <begin position="295"/>
        <end position="357"/>
    </location>
</feature>
<comment type="similarity">
    <text evidence="1">Belongs to the SNAP-25 family.</text>
</comment>
<dbReference type="PROSITE" id="PS50192">
    <property type="entry name" value="T_SNARE"/>
    <property type="match status" value="1"/>
</dbReference>
<dbReference type="OrthoDB" id="18679at2759"/>
<dbReference type="AlphaFoldDB" id="A0A4S2N552"/>
<dbReference type="PANTHER" id="PTHR19305">
    <property type="entry name" value="SYNAPTOSOMAL ASSOCIATED PROTEIN"/>
    <property type="match status" value="1"/>
</dbReference>
<dbReference type="SMART" id="SM00397">
    <property type="entry name" value="t_SNARE"/>
    <property type="match status" value="2"/>
</dbReference>